<accession>A0A6L9L8V6</accession>
<dbReference type="AlphaFoldDB" id="A0A6L9L8V6"/>
<name>A0A6L9L8V6_9BACT</name>
<dbReference type="RefSeq" id="WP_163952072.1">
    <property type="nucleotide sequence ID" value="NZ_JAAFZH010000009.1"/>
</dbReference>
<comment type="caution">
    <text evidence="1">The sequence shown here is derived from an EMBL/GenBank/DDBJ whole genome shotgun (WGS) entry which is preliminary data.</text>
</comment>
<reference evidence="1 2" key="1">
    <citation type="submission" date="2020-02" db="EMBL/GenBank/DDBJ databases">
        <title>Draft genome sequence of two Spirosoma agri KCTC 52727 and Spirosoma terrae KCTC 52035.</title>
        <authorList>
            <person name="Rojas J."/>
            <person name="Ambika Manirajan B."/>
            <person name="Suarez C."/>
            <person name="Ratering S."/>
            <person name="Schnell S."/>
        </authorList>
    </citation>
    <scope>NUCLEOTIDE SEQUENCE [LARGE SCALE GENOMIC DNA]</scope>
    <source>
        <strain evidence="1 2">KCTC 52035</strain>
    </source>
</reference>
<gene>
    <name evidence="1" type="ORF">GK108_19270</name>
</gene>
<dbReference type="EMBL" id="JAAFZH010000009">
    <property type="protein sequence ID" value="NDU97035.1"/>
    <property type="molecule type" value="Genomic_DNA"/>
</dbReference>
<proteinExistence type="predicted"/>
<evidence type="ECO:0000313" key="2">
    <source>
        <dbReference type="Proteomes" id="UP000474175"/>
    </source>
</evidence>
<sequence length="125" mass="14201">MKYLALPLKAAQKKNDQSPEALHSYDVAIANWEKAISDFASLNTRIDTFLIQNTYSSVQSLERKTELLSLKDTMARLLQHLFEDLGNNLDCVSIEQFDEHTTRISQNSQVISSQLLQMGLQIITD</sequence>
<keyword evidence="2" id="KW-1185">Reference proteome</keyword>
<organism evidence="1 2">
    <name type="scientific">Spirosoma terrae</name>
    <dbReference type="NCBI Taxonomy" id="1968276"/>
    <lineage>
        <taxon>Bacteria</taxon>
        <taxon>Pseudomonadati</taxon>
        <taxon>Bacteroidota</taxon>
        <taxon>Cytophagia</taxon>
        <taxon>Cytophagales</taxon>
        <taxon>Cytophagaceae</taxon>
        <taxon>Spirosoma</taxon>
    </lineage>
</organism>
<dbReference type="Proteomes" id="UP000474175">
    <property type="component" value="Unassembled WGS sequence"/>
</dbReference>
<evidence type="ECO:0000313" key="1">
    <source>
        <dbReference type="EMBL" id="NDU97035.1"/>
    </source>
</evidence>
<protein>
    <submittedName>
        <fullName evidence="1">Uncharacterized protein</fullName>
    </submittedName>
</protein>